<keyword evidence="4" id="KW-0119">Carbohydrate metabolism</keyword>
<dbReference type="InterPro" id="IPR029070">
    <property type="entry name" value="Chitinase_insertion_sf"/>
</dbReference>
<dbReference type="PANTHER" id="PTHR11177:SF317">
    <property type="entry name" value="CHITINASE 12-RELATED"/>
    <property type="match status" value="1"/>
</dbReference>
<evidence type="ECO:0000256" key="9">
    <source>
        <dbReference type="SAM" id="MobiDB-lite"/>
    </source>
</evidence>
<dbReference type="PROSITE" id="PS01095">
    <property type="entry name" value="GH18_1"/>
    <property type="match status" value="1"/>
</dbReference>
<evidence type="ECO:0000256" key="7">
    <source>
        <dbReference type="RuleBase" id="RU000489"/>
    </source>
</evidence>
<dbReference type="GO" id="GO:0008843">
    <property type="term" value="F:endochitinase activity"/>
    <property type="evidence" value="ECO:0007669"/>
    <property type="project" value="UniProtKB-EC"/>
</dbReference>
<dbReference type="OrthoDB" id="76388at2759"/>
<evidence type="ECO:0000256" key="5">
    <source>
        <dbReference type="ARBA" id="ARBA00023295"/>
    </source>
</evidence>
<keyword evidence="12" id="KW-1185">Reference proteome</keyword>
<accession>A0A067N512</accession>
<dbReference type="GO" id="GO:0008061">
    <property type="term" value="F:chitin binding"/>
    <property type="evidence" value="ECO:0007669"/>
    <property type="project" value="InterPro"/>
</dbReference>
<dbReference type="GO" id="GO:0005576">
    <property type="term" value="C:extracellular region"/>
    <property type="evidence" value="ECO:0007669"/>
    <property type="project" value="TreeGrafter"/>
</dbReference>
<sequence>MHRPDNYLTKVQPNAPAHNQTQRSLETRATGRINGAYFTNWGIYSTPAYTPQLIPVSKLSHIFYSFADVTPSTGNVFLSDTYSDQEIHYNGDSWSETGTNLYGNFKQLYLLKKANRGLKVILSVGGWTYSQAGHFSFITNPSLRANFVTSAINLVEDNGLDGIDIDFEYPAAGAQSQGFTALLAELRTGFDNHAKKKGDTVPYQITIAVAAGASNYKALDIAGVDKSISFWNFMGYDYSGEWSTVSDDQANLYPGTQSGADTDTAVSYYLSKGATPSKFVIGLPLYGRSFEKTNGIRQPFSGVGNGQYDYKVLPLAGATVTENTALGSSYSYDAAKKELVSYDTPNIAALKANYAIKRGLGGTFFWEISEDKTDGNSLVSKTASVLGALDNTQNHLNYPYSKFANLKNGMK</sequence>
<organism evidence="11 12">
    <name type="scientific">Botryobasidium botryosum (strain FD-172 SS1)</name>
    <dbReference type="NCBI Taxonomy" id="930990"/>
    <lineage>
        <taxon>Eukaryota</taxon>
        <taxon>Fungi</taxon>
        <taxon>Dikarya</taxon>
        <taxon>Basidiomycota</taxon>
        <taxon>Agaricomycotina</taxon>
        <taxon>Agaricomycetes</taxon>
        <taxon>Cantharellales</taxon>
        <taxon>Botryobasidiaceae</taxon>
        <taxon>Botryobasidium</taxon>
    </lineage>
</organism>
<dbReference type="STRING" id="930990.A0A067N512"/>
<evidence type="ECO:0000259" key="10">
    <source>
        <dbReference type="PROSITE" id="PS51910"/>
    </source>
</evidence>
<dbReference type="SUPFAM" id="SSF54556">
    <property type="entry name" value="Chitinase insertion domain"/>
    <property type="match status" value="1"/>
</dbReference>
<dbReference type="EMBL" id="KL198019">
    <property type="protein sequence ID" value="KDQ19227.1"/>
    <property type="molecule type" value="Genomic_DNA"/>
</dbReference>
<feature type="region of interest" description="Disordered" evidence="9">
    <location>
        <begin position="1"/>
        <end position="24"/>
    </location>
</feature>
<dbReference type="CDD" id="cd06548">
    <property type="entry name" value="GH18_chitinase"/>
    <property type="match status" value="1"/>
</dbReference>
<dbReference type="Gene3D" id="3.20.20.80">
    <property type="entry name" value="Glycosidases"/>
    <property type="match status" value="1"/>
</dbReference>
<comment type="catalytic activity">
    <reaction evidence="1">
        <text>Random endo-hydrolysis of N-acetyl-beta-D-glucosaminide (1-&gt;4)-beta-linkages in chitin and chitodextrins.</text>
        <dbReference type="EC" id="3.2.1.14"/>
    </reaction>
</comment>
<dbReference type="GO" id="GO:0000272">
    <property type="term" value="P:polysaccharide catabolic process"/>
    <property type="evidence" value="ECO:0007669"/>
    <property type="project" value="UniProtKB-KW"/>
</dbReference>
<keyword evidence="6" id="KW-0624">Polysaccharide degradation</keyword>
<dbReference type="Proteomes" id="UP000027195">
    <property type="component" value="Unassembled WGS sequence"/>
</dbReference>
<keyword evidence="5 7" id="KW-0326">Glycosidase</keyword>
<dbReference type="SMART" id="SM00636">
    <property type="entry name" value="Glyco_18"/>
    <property type="match status" value="1"/>
</dbReference>
<evidence type="ECO:0000256" key="6">
    <source>
        <dbReference type="ARBA" id="ARBA00023326"/>
    </source>
</evidence>
<dbReference type="InterPro" id="IPR001579">
    <property type="entry name" value="Glyco_hydro_18_chit_AS"/>
</dbReference>
<comment type="similarity">
    <text evidence="8">Belongs to the glycosyl hydrolase 18 family.</text>
</comment>
<keyword evidence="2 7" id="KW-0378">Hydrolase</keyword>
<dbReference type="InterPro" id="IPR001223">
    <property type="entry name" value="Glyco_hydro18_cat"/>
</dbReference>
<dbReference type="InterPro" id="IPR017853">
    <property type="entry name" value="GH"/>
</dbReference>
<feature type="domain" description="GH18" evidence="10">
    <location>
        <begin position="32"/>
        <end position="389"/>
    </location>
</feature>
<evidence type="ECO:0000256" key="4">
    <source>
        <dbReference type="ARBA" id="ARBA00023277"/>
    </source>
</evidence>
<evidence type="ECO:0000256" key="3">
    <source>
        <dbReference type="ARBA" id="ARBA00023024"/>
    </source>
</evidence>
<reference evidence="12" key="1">
    <citation type="journal article" date="2014" name="Proc. Natl. Acad. Sci. U.S.A.">
        <title>Extensive sampling of basidiomycete genomes demonstrates inadequacy of the white-rot/brown-rot paradigm for wood decay fungi.</title>
        <authorList>
            <person name="Riley R."/>
            <person name="Salamov A.A."/>
            <person name="Brown D.W."/>
            <person name="Nagy L.G."/>
            <person name="Floudas D."/>
            <person name="Held B.W."/>
            <person name="Levasseur A."/>
            <person name="Lombard V."/>
            <person name="Morin E."/>
            <person name="Otillar R."/>
            <person name="Lindquist E.A."/>
            <person name="Sun H."/>
            <person name="LaButti K.M."/>
            <person name="Schmutz J."/>
            <person name="Jabbour D."/>
            <person name="Luo H."/>
            <person name="Baker S.E."/>
            <person name="Pisabarro A.G."/>
            <person name="Walton J.D."/>
            <person name="Blanchette R.A."/>
            <person name="Henrissat B."/>
            <person name="Martin F."/>
            <person name="Cullen D."/>
            <person name="Hibbett D.S."/>
            <person name="Grigoriev I.V."/>
        </authorList>
    </citation>
    <scope>NUCLEOTIDE SEQUENCE [LARGE SCALE GENOMIC DNA]</scope>
    <source>
        <strain evidence="12">FD-172 SS1</strain>
    </source>
</reference>
<keyword evidence="3" id="KW-0146">Chitin degradation</keyword>
<dbReference type="InterPro" id="IPR050314">
    <property type="entry name" value="Glycosyl_Hydrlase_18"/>
</dbReference>
<dbReference type="HOGENOM" id="CLU_002833_1_0_1"/>
<evidence type="ECO:0000256" key="1">
    <source>
        <dbReference type="ARBA" id="ARBA00000822"/>
    </source>
</evidence>
<dbReference type="InParanoid" id="A0A067N512"/>
<dbReference type="GO" id="GO:0006032">
    <property type="term" value="P:chitin catabolic process"/>
    <property type="evidence" value="ECO:0007669"/>
    <property type="project" value="UniProtKB-KW"/>
</dbReference>
<evidence type="ECO:0000256" key="8">
    <source>
        <dbReference type="RuleBase" id="RU004453"/>
    </source>
</evidence>
<dbReference type="PROSITE" id="PS51910">
    <property type="entry name" value="GH18_2"/>
    <property type="match status" value="1"/>
</dbReference>
<feature type="compositionally biased region" description="Polar residues" evidence="9">
    <location>
        <begin position="9"/>
        <end position="24"/>
    </location>
</feature>
<gene>
    <name evidence="11" type="ORF">BOTBODRAFT_184306</name>
</gene>
<dbReference type="Gene3D" id="3.10.50.10">
    <property type="match status" value="1"/>
</dbReference>
<dbReference type="PANTHER" id="PTHR11177">
    <property type="entry name" value="CHITINASE"/>
    <property type="match status" value="1"/>
</dbReference>
<dbReference type="InterPro" id="IPR011583">
    <property type="entry name" value="Chitinase_II/V-like_cat"/>
</dbReference>
<evidence type="ECO:0000313" key="12">
    <source>
        <dbReference type="Proteomes" id="UP000027195"/>
    </source>
</evidence>
<evidence type="ECO:0000313" key="11">
    <source>
        <dbReference type="EMBL" id="KDQ19227.1"/>
    </source>
</evidence>
<protein>
    <submittedName>
        <fullName evidence="11">Glycoside hydrolase family 18 protein</fullName>
    </submittedName>
</protein>
<dbReference type="Pfam" id="PF00704">
    <property type="entry name" value="Glyco_hydro_18"/>
    <property type="match status" value="1"/>
</dbReference>
<proteinExistence type="inferred from homology"/>
<name>A0A067N512_BOTB1</name>
<evidence type="ECO:0000256" key="2">
    <source>
        <dbReference type="ARBA" id="ARBA00022801"/>
    </source>
</evidence>
<dbReference type="AlphaFoldDB" id="A0A067N512"/>
<dbReference type="SUPFAM" id="SSF51445">
    <property type="entry name" value="(Trans)glycosidases"/>
    <property type="match status" value="1"/>
</dbReference>